<accession>A0A2P2LDV2</accession>
<evidence type="ECO:0000313" key="1">
    <source>
        <dbReference type="EMBL" id="MBX16129.1"/>
    </source>
</evidence>
<name>A0A2P2LDV2_RHIMU</name>
<proteinExistence type="predicted"/>
<dbReference type="AlphaFoldDB" id="A0A2P2LDV2"/>
<protein>
    <submittedName>
        <fullName evidence="1">Uncharacterized protein</fullName>
    </submittedName>
</protein>
<dbReference type="EMBL" id="GGEC01035645">
    <property type="protein sequence ID" value="MBX16129.1"/>
    <property type="molecule type" value="Transcribed_RNA"/>
</dbReference>
<sequence length="34" mass="3938">MSILNQLGILKKFYLPIHECLYHVALPPAHVHKI</sequence>
<organism evidence="1">
    <name type="scientific">Rhizophora mucronata</name>
    <name type="common">Asiatic mangrove</name>
    <dbReference type="NCBI Taxonomy" id="61149"/>
    <lineage>
        <taxon>Eukaryota</taxon>
        <taxon>Viridiplantae</taxon>
        <taxon>Streptophyta</taxon>
        <taxon>Embryophyta</taxon>
        <taxon>Tracheophyta</taxon>
        <taxon>Spermatophyta</taxon>
        <taxon>Magnoliopsida</taxon>
        <taxon>eudicotyledons</taxon>
        <taxon>Gunneridae</taxon>
        <taxon>Pentapetalae</taxon>
        <taxon>rosids</taxon>
        <taxon>fabids</taxon>
        <taxon>Malpighiales</taxon>
        <taxon>Rhizophoraceae</taxon>
        <taxon>Rhizophora</taxon>
    </lineage>
</organism>
<reference evidence="1" key="1">
    <citation type="submission" date="2018-02" db="EMBL/GenBank/DDBJ databases">
        <title>Rhizophora mucronata_Transcriptome.</title>
        <authorList>
            <person name="Meera S.P."/>
            <person name="Sreeshan A."/>
            <person name="Augustine A."/>
        </authorList>
    </citation>
    <scope>NUCLEOTIDE SEQUENCE</scope>
    <source>
        <tissue evidence="1">Leaf</tissue>
    </source>
</reference>